<organism evidence="1 2">
    <name type="scientific">Rhizobium ruizarguesonis</name>
    <dbReference type="NCBI Taxonomy" id="2081791"/>
    <lineage>
        <taxon>Bacteria</taxon>
        <taxon>Pseudomonadati</taxon>
        <taxon>Pseudomonadota</taxon>
        <taxon>Alphaproteobacteria</taxon>
        <taxon>Hyphomicrobiales</taxon>
        <taxon>Rhizobiaceae</taxon>
        <taxon>Rhizobium/Agrobacterium group</taxon>
        <taxon>Rhizobium</taxon>
    </lineage>
</organism>
<dbReference type="Proteomes" id="UP000078465">
    <property type="component" value="Chromosome"/>
</dbReference>
<evidence type="ECO:0000313" key="1">
    <source>
        <dbReference type="EMBL" id="XKM39516.1"/>
    </source>
</evidence>
<gene>
    <name evidence="1" type="ORF">A4U53_025470</name>
</gene>
<dbReference type="EMBL" id="CP171853">
    <property type="protein sequence ID" value="XKM39516.1"/>
    <property type="molecule type" value="Genomic_DNA"/>
</dbReference>
<accession>A0ACD5EK83</accession>
<evidence type="ECO:0000313" key="2">
    <source>
        <dbReference type="Proteomes" id="UP000078465"/>
    </source>
</evidence>
<name>A0ACD5EK83_9HYPH</name>
<keyword evidence="1" id="KW-0456">Lyase</keyword>
<proteinExistence type="predicted"/>
<sequence>MFRTPAWEPGPRPQHCPEDGFSLTSKNENARRPAAMSLFNTVRNTIVPVHKEGYPFVAAFFVASLVLGWIFKPLFWIGMIFTLWCAYFFRDPERVTPQDDDLVISPADGKVSAIQMVTPPAELNLGSEPMLRISVFMNVFNCHVNRAPMRGRIVSINYRSGSFVNAELDKASEDNERNGLVIETGHGQIGVVQIAGLVARRILCWANPNEPVDAGERFGLIRFGSRLDVFLPAGAAPRVSLGQTAVAGETVIAEFASAKGPVISRRS</sequence>
<reference evidence="1" key="1">
    <citation type="submission" date="2024-10" db="EMBL/GenBank/DDBJ databases">
        <title>Strain of Rhizobium-related bacteria isolated fromm roots of Vavilovia formosa.</title>
        <authorList>
            <person name="Kimeklis A."/>
            <person name="Afonin A."/>
        </authorList>
    </citation>
    <scope>NUCLEOTIDE SEQUENCE</scope>
    <source>
        <strain evidence="1">Vaf-46</strain>
    </source>
</reference>
<dbReference type="EC" id="4.1.1.65" evidence="1"/>
<protein>
    <submittedName>
        <fullName evidence="1">Phosphatidylserine decarboxylase</fullName>
        <ecNumber evidence="1">4.1.1.65</ecNumber>
    </submittedName>
</protein>